<proteinExistence type="predicted"/>
<sequence length="222" mass="24012">MPFQSRPPPRRRFSVAIPFGRHIFGPSDKVQPVCHAGGGGTLLLVDEQNIWRVLGCLYCGQQRHQPSVRVSPYTMDSSTPTPPPAATPATQRSHSNNTHMRNSSGTGTASRSISMASVSSVRKPLDYISIASVSSVRKPLDYISIASVSSEGSVESTGGVGGGGGGHMEQEDIVQLTQEVRAFKEALGKMRRILPSEFRGPIMRDGGDKLNNLPREEERTEI</sequence>
<reference evidence="2" key="1">
    <citation type="submission" date="2020-11" db="EMBL/GenBank/DDBJ databases">
        <authorList>
            <person name="Tran Van P."/>
        </authorList>
    </citation>
    <scope>NUCLEOTIDE SEQUENCE</scope>
</reference>
<dbReference type="OrthoDB" id="79452at2759"/>
<evidence type="ECO:0000313" key="2">
    <source>
        <dbReference type="EMBL" id="CAD7224790.1"/>
    </source>
</evidence>
<accession>A0A7R8ZHR1</accession>
<organism evidence="2">
    <name type="scientific">Cyprideis torosa</name>
    <dbReference type="NCBI Taxonomy" id="163714"/>
    <lineage>
        <taxon>Eukaryota</taxon>
        <taxon>Metazoa</taxon>
        <taxon>Ecdysozoa</taxon>
        <taxon>Arthropoda</taxon>
        <taxon>Crustacea</taxon>
        <taxon>Oligostraca</taxon>
        <taxon>Ostracoda</taxon>
        <taxon>Podocopa</taxon>
        <taxon>Podocopida</taxon>
        <taxon>Cytherocopina</taxon>
        <taxon>Cytheroidea</taxon>
        <taxon>Cytherideidae</taxon>
        <taxon>Cyprideis</taxon>
    </lineage>
</organism>
<dbReference type="AlphaFoldDB" id="A0A7R8ZHR1"/>
<gene>
    <name evidence="2" type="ORF">CTOB1V02_LOCUS2743</name>
</gene>
<feature type="compositionally biased region" description="Polar residues" evidence="1">
    <location>
        <begin position="91"/>
        <end position="108"/>
    </location>
</feature>
<feature type="region of interest" description="Disordered" evidence="1">
    <location>
        <begin position="199"/>
        <end position="222"/>
    </location>
</feature>
<feature type="region of interest" description="Disordered" evidence="1">
    <location>
        <begin position="67"/>
        <end position="111"/>
    </location>
</feature>
<name>A0A7R8ZHR1_9CRUS</name>
<evidence type="ECO:0000256" key="1">
    <source>
        <dbReference type="SAM" id="MobiDB-lite"/>
    </source>
</evidence>
<dbReference type="EMBL" id="OB660441">
    <property type="protein sequence ID" value="CAD7224790.1"/>
    <property type="molecule type" value="Genomic_DNA"/>
</dbReference>
<protein>
    <submittedName>
        <fullName evidence="2">Uncharacterized protein</fullName>
    </submittedName>
</protein>